<sequence length="54" mass="5775">MTVLIVSDRLLRMASMTVQMGQQSYQDNGSAKRVLSAAEIGITDRSDGPAFISG</sequence>
<evidence type="ECO:0000313" key="1">
    <source>
        <dbReference type="EMBL" id="KAH3712774.1"/>
    </source>
</evidence>
<reference evidence="1" key="2">
    <citation type="submission" date="2020-11" db="EMBL/GenBank/DDBJ databases">
        <authorList>
            <person name="McCartney M.A."/>
            <person name="Auch B."/>
            <person name="Kono T."/>
            <person name="Mallez S."/>
            <person name="Becker A."/>
            <person name="Gohl D.M."/>
            <person name="Silverstein K.A.T."/>
            <person name="Koren S."/>
            <person name="Bechman K.B."/>
            <person name="Herman A."/>
            <person name="Abrahante J.E."/>
            <person name="Garbe J."/>
        </authorList>
    </citation>
    <scope>NUCLEOTIDE SEQUENCE</scope>
    <source>
        <strain evidence="1">Duluth1</strain>
        <tissue evidence="1">Whole animal</tissue>
    </source>
</reference>
<protein>
    <submittedName>
        <fullName evidence="1">Uncharacterized protein</fullName>
    </submittedName>
</protein>
<dbReference type="EMBL" id="JAIWYP010000014">
    <property type="protein sequence ID" value="KAH3712774.1"/>
    <property type="molecule type" value="Genomic_DNA"/>
</dbReference>
<reference evidence="1" key="1">
    <citation type="journal article" date="2019" name="bioRxiv">
        <title>The Genome of the Zebra Mussel, Dreissena polymorpha: A Resource for Invasive Species Research.</title>
        <authorList>
            <person name="McCartney M.A."/>
            <person name="Auch B."/>
            <person name="Kono T."/>
            <person name="Mallez S."/>
            <person name="Zhang Y."/>
            <person name="Obille A."/>
            <person name="Becker A."/>
            <person name="Abrahante J.E."/>
            <person name="Garbe J."/>
            <person name="Badalamenti J.P."/>
            <person name="Herman A."/>
            <person name="Mangelson H."/>
            <person name="Liachko I."/>
            <person name="Sullivan S."/>
            <person name="Sone E.D."/>
            <person name="Koren S."/>
            <person name="Silverstein K.A.T."/>
            <person name="Beckman K.B."/>
            <person name="Gohl D.M."/>
        </authorList>
    </citation>
    <scope>NUCLEOTIDE SEQUENCE</scope>
    <source>
        <strain evidence="1">Duluth1</strain>
        <tissue evidence="1">Whole animal</tissue>
    </source>
</reference>
<dbReference type="Proteomes" id="UP000828390">
    <property type="component" value="Unassembled WGS sequence"/>
</dbReference>
<comment type="caution">
    <text evidence="1">The sequence shown here is derived from an EMBL/GenBank/DDBJ whole genome shotgun (WGS) entry which is preliminary data.</text>
</comment>
<gene>
    <name evidence="1" type="ORF">DPMN_072531</name>
</gene>
<accession>A0A9D4BWV0</accession>
<dbReference type="AlphaFoldDB" id="A0A9D4BWV0"/>
<evidence type="ECO:0000313" key="2">
    <source>
        <dbReference type="Proteomes" id="UP000828390"/>
    </source>
</evidence>
<name>A0A9D4BWV0_DREPO</name>
<proteinExistence type="predicted"/>
<organism evidence="1 2">
    <name type="scientific">Dreissena polymorpha</name>
    <name type="common">Zebra mussel</name>
    <name type="synonym">Mytilus polymorpha</name>
    <dbReference type="NCBI Taxonomy" id="45954"/>
    <lineage>
        <taxon>Eukaryota</taxon>
        <taxon>Metazoa</taxon>
        <taxon>Spiralia</taxon>
        <taxon>Lophotrochozoa</taxon>
        <taxon>Mollusca</taxon>
        <taxon>Bivalvia</taxon>
        <taxon>Autobranchia</taxon>
        <taxon>Heteroconchia</taxon>
        <taxon>Euheterodonta</taxon>
        <taxon>Imparidentia</taxon>
        <taxon>Neoheterodontei</taxon>
        <taxon>Myida</taxon>
        <taxon>Dreissenoidea</taxon>
        <taxon>Dreissenidae</taxon>
        <taxon>Dreissena</taxon>
    </lineage>
</organism>
<keyword evidence="2" id="KW-1185">Reference proteome</keyword>